<dbReference type="EMBL" id="VSSQ01121192">
    <property type="protein sequence ID" value="MPN53740.1"/>
    <property type="molecule type" value="Genomic_DNA"/>
</dbReference>
<dbReference type="InterPro" id="IPR014036">
    <property type="entry name" value="DeoR-like_C"/>
</dbReference>
<reference evidence="2" key="1">
    <citation type="submission" date="2019-08" db="EMBL/GenBank/DDBJ databases">
        <authorList>
            <person name="Kucharzyk K."/>
            <person name="Murdoch R.W."/>
            <person name="Higgins S."/>
            <person name="Loffler F."/>
        </authorList>
    </citation>
    <scope>NUCLEOTIDE SEQUENCE</scope>
</reference>
<organism evidence="2">
    <name type="scientific">bioreactor metagenome</name>
    <dbReference type="NCBI Taxonomy" id="1076179"/>
    <lineage>
        <taxon>unclassified sequences</taxon>
        <taxon>metagenomes</taxon>
        <taxon>ecological metagenomes</taxon>
    </lineage>
</organism>
<proteinExistence type="predicted"/>
<dbReference type="AlphaFoldDB" id="A0A645IS29"/>
<dbReference type="SUPFAM" id="SSF100950">
    <property type="entry name" value="NagB/RpiA/CoA transferase-like"/>
    <property type="match status" value="1"/>
</dbReference>
<sequence length="91" mass="9547">MLGTDGITADGTLTTTDEETSLLAAAAVEHSQSVLILADSSKLDRSSFVPYGALRGEKFTLITDSQADPAVLETLRKLGINIILADAAKIK</sequence>
<dbReference type="InterPro" id="IPR037171">
    <property type="entry name" value="NagB/RpiA_transferase-like"/>
</dbReference>
<name>A0A645IS29_9ZZZZ</name>
<evidence type="ECO:0000313" key="2">
    <source>
        <dbReference type="EMBL" id="MPN53740.1"/>
    </source>
</evidence>
<gene>
    <name evidence="2" type="ORF">SDC9_201406</name>
</gene>
<dbReference type="Pfam" id="PF00455">
    <property type="entry name" value="DeoRC"/>
    <property type="match status" value="1"/>
</dbReference>
<comment type="caution">
    <text evidence="2">The sequence shown here is derived from an EMBL/GenBank/DDBJ whole genome shotgun (WGS) entry which is preliminary data.</text>
</comment>
<feature type="domain" description="DeoR-like transcriptional repressor C-terminal sensor" evidence="1">
    <location>
        <begin position="2"/>
        <end position="64"/>
    </location>
</feature>
<evidence type="ECO:0000259" key="1">
    <source>
        <dbReference type="Pfam" id="PF00455"/>
    </source>
</evidence>
<accession>A0A645IS29</accession>
<protein>
    <recommendedName>
        <fullName evidence="1">DeoR-like transcriptional repressor C-terminal sensor domain-containing protein</fullName>
    </recommendedName>
</protein>